<dbReference type="InterPro" id="IPR036249">
    <property type="entry name" value="Thioredoxin-like_sf"/>
</dbReference>
<accession>A0ABS4JZF5</accession>
<dbReference type="Gene3D" id="3.40.30.10">
    <property type="entry name" value="Glutaredoxin"/>
    <property type="match status" value="1"/>
</dbReference>
<evidence type="ECO:0000313" key="3">
    <source>
        <dbReference type="Proteomes" id="UP001519308"/>
    </source>
</evidence>
<name>A0ABS4JZF5_9CLOT</name>
<keyword evidence="3" id="KW-1185">Reference proteome</keyword>
<evidence type="ECO:0000259" key="1">
    <source>
        <dbReference type="Pfam" id="PF01323"/>
    </source>
</evidence>
<gene>
    <name evidence="2" type="ORF">J2Z44_000703</name>
</gene>
<dbReference type="GO" id="GO:0016853">
    <property type="term" value="F:isomerase activity"/>
    <property type="evidence" value="ECO:0007669"/>
    <property type="project" value="UniProtKB-KW"/>
</dbReference>
<organism evidence="2 3">
    <name type="scientific">Clostridium punense</name>
    <dbReference type="NCBI Taxonomy" id="1054297"/>
    <lineage>
        <taxon>Bacteria</taxon>
        <taxon>Bacillati</taxon>
        <taxon>Bacillota</taxon>
        <taxon>Clostridia</taxon>
        <taxon>Eubacteriales</taxon>
        <taxon>Clostridiaceae</taxon>
        <taxon>Clostridium</taxon>
    </lineage>
</organism>
<dbReference type="InterPro" id="IPR001853">
    <property type="entry name" value="DSBA-like_thioredoxin_dom"/>
</dbReference>
<comment type="caution">
    <text evidence="2">The sequence shown here is derived from an EMBL/GenBank/DDBJ whole genome shotgun (WGS) entry which is preliminary data.</text>
</comment>
<dbReference type="Pfam" id="PF01323">
    <property type="entry name" value="DSBA"/>
    <property type="match status" value="1"/>
</dbReference>
<dbReference type="EMBL" id="JAGGLL010000004">
    <property type="protein sequence ID" value="MBP2020919.1"/>
    <property type="molecule type" value="Genomic_DNA"/>
</dbReference>
<dbReference type="PANTHER" id="PTHR13887">
    <property type="entry name" value="GLUTATHIONE S-TRANSFERASE KAPPA"/>
    <property type="match status" value="1"/>
</dbReference>
<dbReference type="Proteomes" id="UP001519308">
    <property type="component" value="Unassembled WGS sequence"/>
</dbReference>
<evidence type="ECO:0000313" key="2">
    <source>
        <dbReference type="EMBL" id="MBP2020919.1"/>
    </source>
</evidence>
<dbReference type="SUPFAM" id="SSF52833">
    <property type="entry name" value="Thioredoxin-like"/>
    <property type="match status" value="1"/>
</dbReference>
<feature type="domain" description="DSBA-like thioredoxin" evidence="1">
    <location>
        <begin position="7"/>
        <end position="128"/>
    </location>
</feature>
<proteinExistence type="predicted"/>
<sequence length="132" mass="15425">MLNISGHPYGIQFGDFTKLSNSNLAIQASEYARDMEKYHEFHELMFKAYFTDCKDIGSMDVIDEVALKCNLNLQELHKRIEEKYYKERLKSIKIEAENYKINSIPTFIINGEKKIVGAVSMDEFERVLKDVF</sequence>
<reference evidence="2 3" key="1">
    <citation type="submission" date="2021-03" db="EMBL/GenBank/DDBJ databases">
        <title>Genomic Encyclopedia of Type Strains, Phase IV (KMG-IV): sequencing the most valuable type-strain genomes for metagenomic binning, comparative biology and taxonomic classification.</title>
        <authorList>
            <person name="Goeker M."/>
        </authorList>
    </citation>
    <scope>NUCLEOTIDE SEQUENCE [LARGE SCALE GENOMIC DNA]</scope>
    <source>
        <strain evidence="2 3">DSM 28650</strain>
    </source>
</reference>
<keyword evidence="2" id="KW-0413">Isomerase</keyword>
<protein>
    <submittedName>
        <fullName evidence="2">DsbA family dithiol-disulfide isomerase</fullName>
    </submittedName>
</protein>